<dbReference type="STRING" id="882082.SaccyDRAFT_2986"/>
<organism evidence="8 9">
    <name type="scientific">Saccharomonospora cyanea NA-134</name>
    <dbReference type="NCBI Taxonomy" id="882082"/>
    <lineage>
        <taxon>Bacteria</taxon>
        <taxon>Bacillati</taxon>
        <taxon>Actinomycetota</taxon>
        <taxon>Actinomycetes</taxon>
        <taxon>Pseudonocardiales</taxon>
        <taxon>Pseudonocardiaceae</taxon>
        <taxon>Saccharomonospora</taxon>
    </lineage>
</organism>
<dbReference type="HOGENOM" id="CLU_001265_10_4_11"/>
<accession>H5XJ52</accession>
<dbReference type="Gene3D" id="1.20.1250.20">
    <property type="entry name" value="MFS general substrate transporter like domains"/>
    <property type="match status" value="1"/>
</dbReference>
<dbReference type="GO" id="GO:0022857">
    <property type="term" value="F:transmembrane transporter activity"/>
    <property type="evidence" value="ECO:0007669"/>
    <property type="project" value="InterPro"/>
</dbReference>
<dbReference type="Proteomes" id="UP000002791">
    <property type="component" value="Chromosome"/>
</dbReference>
<dbReference type="InterPro" id="IPR036259">
    <property type="entry name" value="MFS_trans_sf"/>
</dbReference>
<dbReference type="InterPro" id="IPR001958">
    <property type="entry name" value="Tet-R_TetA/multi-R_MdtG-like"/>
</dbReference>
<name>H5XJ52_9PSEU</name>
<dbReference type="EMBL" id="CM001440">
    <property type="protein sequence ID" value="EHR61828.1"/>
    <property type="molecule type" value="Genomic_DNA"/>
</dbReference>
<dbReference type="OrthoDB" id="9812221at2"/>
<evidence type="ECO:0000256" key="1">
    <source>
        <dbReference type="ARBA" id="ARBA00004651"/>
    </source>
</evidence>
<proteinExistence type="predicted"/>
<protein>
    <submittedName>
        <fullName evidence="8">Arabinose efflux permease family protein</fullName>
    </submittedName>
</protein>
<feature type="transmembrane region" description="Helical" evidence="6">
    <location>
        <begin position="52"/>
        <end position="73"/>
    </location>
</feature>
<evidence type="ECO:0000256" key="5">
    <source>
        <dbReference type="ARBA" id="ARBA00023136"/>
    </source>
</evidence>
<feature type="transmembrane region" description="Helical" evidence="6">
    <location>
        <begin position="280"/>
        <end position="299"/>
    </location>
</feature>
<evidence type="ECO:0000256" key="6">
    <source>
        <dbReference type="SAM" id="Phobius"/>
    </source>
</evidence>
<keyword evidence="2" id="KW-1003">Cell membrane</keyword>
<dbReference type="GO" id="GO:0005886">
    <property type="term" value="C:plasma membrane"/>
    <property type="evidence" value="ECO:0007669"/>
    <property type="project" value="UniProtKB-SubCell"/>
</dbReference>
<sequence>MTGVLTTRRTAPPDSPGALTVLLFATTLSVLAGAVIGPVLPTVRDEFGLDATTAGLVMTAHSLVIALTSPVVGRLIDRHGFRMPLAVGLLVYGVAGSVGMVTDSYAALMASRIVFGLGAAALFSATTVAMTTLYTGARRDRVMGWRSSATSLGGIVWPLVGGALGTLTWHAPFAVYLVGLPLGLATLLCLPRTATPPARTRSRALTLLRDHPRLVAALGLQAALSVLLYCIVIYLPLRLDETGVTSPALISLFPAAANLAASLIGFGYARLRARLSYPTLLRTSVALWAGGFLLLGTAAHPVLLALGAAVFGIGQGIAFPALTVLVADAVSPEHRGIATSLSGTTIFAAQFATPLAIGPLTVAAGIDDIYLTLAAALAVSTVLSLLPRRTTARRGTPSRRPR</sequence>
<evidence type="ECO:0000256" key="3">
    <source>
        <dbReference type="ARBA" id="ARBA00022692"/>
    </source>
</evidence>
<evidence type="ECO:0000259" key="7">
    <source>
        <dbReference type="PROSITE" id="PS50850"/>
    </source>
</evidence>
<feature type="transmembrane region" description="Helical" evidence="6">
    <location>
        <begin position="173"/>
        <end position="193"/>
    </location>
</feature>
<feature type="transmembrane region" description="Helical" evidence="6">
    <location>
        <begin position="85"/>
        <end position="107"/>
    </location>
</feature>
<feature type="transmembrane region" description="Helical" evidence="6">
    <location>
        <begin position="113"/>
        <end position="137"/>
    </location>
</feature>
<dbReference type="PROSITE" id="PS50850">
    <property type="entry name" value="MFS"/>
    <property type="match status" value="1"/>
</dbReference>
<reference evidence="8 9" key="1">
    <citation type="submission" date="2011-11" db="EMBL/GenBank/DDBJ databases">
        <title>The Noncontiguous Finished sequence of Saccharomonospora cyanea NA-134.</title>
        <authorList>
            <consortium name="US DOE Joint Genome Institute"/>
            <person name="Lucas S."/>
            <person name="Han J."/>
            <person name="Lapidus A."/>
            <person name="Cheng J.-F."/>
            <person name="Goodwin L."/>
            <person name="Pitluck S."/>
            <person name="Peters L."/>
            <person name="Ovchinnikova G."/>
            <person name="Lu M."/>
            <person name="Detter J.C."/>
            <person name="Han C."/>
            <person name="Tapia R."/>
            <person name="Land M."/>
            <person name="Hauser L."/>
            <person name="Kyrpides N."/>
            <person name="Ivanova N."/>
            <person name="Pagani I."/>
            <person name="Brambilla E.-M."/>
            <person name="Klenk H.-P."/>
            <person name="Woyke T."/>
        </authorList>
    </citation>
    <scope>NUCLEOTIDE SEQUENCE [LARGE SCALE GENOMIC DNA]</scope>
    <source>
        <strain evidence="8 9">NA-134</strain>
    </source>
</reference>
<evidence type="ECO:0000256" key="4">
    <source>
        <dbReference type="ARBA" id="ARBA00022989"/>
    </source>
</evidence>
<dbReference type="AlphaFoldDB" id="H5XJ52"/>
<dbReference type="eggNOG" id="COG2814">
    <property type="taxonomic scope" value="Bacteria"/>
</dbReference>
<dbReference type="InterPro" id="IPR011701">
    <property type="entry name" value="MFS"/>
</dbReference>
<comment type="subcellular location">
    <subcellularLocation>
        <location evidence="1">Cell membrane</location>
        <topology evidence="1">Multi-pass membrane protein</topology>
    </subcellularLocation>
</comment>
<feature type="transmembrane region" description="Helical" evidence="6">
    <location>
        <begin position="305"/>
        <end position="325"/>
    </location>
</feature>
<dbReference type="SUPFAM" id="SSF103473">
    <property type="entry name" value="MFS general substrate transporter"/>
    <property type="match status" value="1"/>
</dbReference>
<keyword evidence="5 6" id="KW-0472">Membrane</keyword>
<dbReference type="CDD" id="cd17473">
    <property type="entry name" value="MFS_arabinose_efflux_permease_like"/>
    <property type="match status" value="1"/>
</dbReference>
<feature type="transmembrane region" description="Helical" evidence="6">
    <location>
        <begin position="214"/>
        <end position="237"/>
    </location>
</feature>
<dbReference type="PANTHER" id="PTHR43124:SF3">
    <property type="entry name" value="CHLORAMPHENICOL EFFLUX PUMP RV0191"/>
    <property type="match status" value="1"/>
</dbReference>
<dbReference type="Pfam" id="PF07690">
    <property type="entry name" value="MFS_1"/>
    <property type="match status" value="1"/>
</dbReference>
<dbReference type="InterPro" id="IPR020846">
    <property type="entry name" value="MFS_dom"/>
</dbReference>
<dbReference type="PRINTS" id="PR01035">
    <property type="entry name" value="TCRTETA"/>
</dbReference>
<evidence type="ECO:0000256" key="2">
    <source>
        <dbReference type="ARBA" id="ARBA00022475"/>
    </source>
</evidence>
<feature type="transmembrane region" description="Helical" evidence="6">
    <location>
        <begin position="369"/>
        <end position="386"/>
    </location>
</feature>
<feature type="transmembrane region" description="Helical" evidence="6">
    <location>
        <begin position="249"/>
        <end position="268"/>
    </location>
</feature>
<feature type="transmembrane region" description="Helical" evidence="6">
    <location>
        <begin position="337"/>
        <end position="357"/>
    </location>
</feature>
<feature type="transmembrane region" description="Helical" evidence="6">
    <location>
        <begin position="149"/>
        <end position="167"/>
    </location>
</feature>
<keyword evidence="3 6" id="KW-0812">Transmembrane</keyword>
<evidence type="ECO:0000313" key="8">
    <source>
        <dbReference type="EMBL" id="EHR61828.1"/>
    </source>
</evidence>
<keyword evidence="4 6" id="KW-1133">Transmembrane helix</keyword>
<dbReference type="InterPro" id="IPR050189">
    <property type="entry name" value="MFS_Efflux_Transporters"/>
</dbReference>
<gene>
    <name evidence="8" type="ORF">SaccyDRAFT_2986</name>
</gene>
<dbReference type="PANTHER" id="PTHR43124">
    <property type="entry name" value="PURINE EFFLUX PUMP PBUE"/>
    <property type="match status" value="1"/>
</dbReference>
<evidence type="ECO:0000313" key="9">
    <source>
        <dbReference type="Proteomes" id="UP000002791"/>
    </source>
</evidence>
<dbReference type="RefSeq" id="WP_005457194.1">
    <property type="nucleotide sequence ID" value="NZ_CM001440.1"/>
</dbReference>
<keyword evidence="9" id="KW-1185">Reference proteome</keyword>
<feature type="domain" description="Major facilitator superfamily (MFS) profile" evidence="7">
    <location>
        <begin position="18"/>
        <end position="392"/>
    </location>
</feature>
<feature type="transmembrane region" description="Helical" evidence="6">
    <location>
        <begin position="21"/>
        <end position="40"/>
    </location>
</feature>